<name>A0A8S3PY00_MYTED</name>
<dbReference type="PANTHER" id="PTHR46880:SF5">
    <property type="entry name" value="DUF4371 DOMAIN-CONTAINING PROTEIN"/>
    <property type="match status" value="1"/>
</dbReference>
<keyword evidence="2" id="KW-1185">Reference proteome</keyword>
<protein>
    <recommendedName>
        <fullName evidence="3">DUF4371 domain-containing protein</fullName>
    </recommendedName>
</protein>
<evidence type="ECO:0000313" key="1">
    <source>
        <dbReference type="EMBL" id="CAG2188661.1"/>
    </source>
</evidence>
<evidence type="ECO:0008006" key="3">
    <source>
        <dbReference type="Google" id="ProtNLM"/>
    </source>
</evidence>
<dbReference type="OrthoDB" id="10000786at2759"/>
<dbReference type="EMBL" id="CAJPWZ010000272">
    <property type="protein sequence ID" value="CAG2188661.1"/>
    <property type="molecule type" value="Genomic_DNA"/>
</dbReference>
<comment type="caution">
    <text evidence="1">The sequence shown here is derived from an EMBL/GenBank/DDBJ whole genome shotgun (WGS) entry which is preliminary data.</text>
</comment>
<reference evidence="1" key="1">
    <citation type="submission" date="2021-03" db="EMBL/GenBank/DDBJ databases">
        <authorList>
            <person name="Bekaert M."/>
        </authorList>
    </citation>
    <scope>NUCLEOTIDE SEQUENCE</scope>
</reference>
<dbReference type="AlphaFoldDB" id="A0A8S3PY00"/>
<dbReference type="PANTHER" id="PTHR46880">
    <property type="entry name" value="RAS-ASSOCIATING DOMAIN-CONTAINING PROTEIN"/>
    <property type="match status" value="1"/>
</dbReference>
<proteinExistence type="predicted"/>
<accession>A0A8S3PY00</accession>
<organism evidence="1 2">
    <name type="scientific">Mytilus edulis</name>
    <name type="common">Blue mussel</name>
    <dbReference type="NCBI Taxonomy" id="6550"/>
    <lineage>
        <taxon>Eukaryota</taxon>
        <taxon>Metazoa</taxon>
        <taxon>Spiralia</taxon>
        <taxon>Lophotrochozoa</taxon>
        <taxon>Mollusca</taxon>
        <taxon>Bivalvia</taxon>
        <taxon>Autobranchia</taxon>
        <taxon>Pteriomorphia</taxon>
        <taxon>Mytilida</taxon>
        <taxon>Mytiloidea</taxon>
        <taxon>Mytilidae</taxon>
        <taxon>Mytilinae</taxon>
        <taxon>Mytilus</taxon>
    </lineage>
</organism>
<gene>
    <name evidence="1" type="ORF">MEDL_4091</name>
</gene>
<evidence type="ECO:0000313" key="2">
    <source>
        <dbReference type="Proteomes" id="UP000683360"/>
    </source>
</evidence>
<sequence length="242" mass="27596">MEELTNRVTEREVSRMESRMEEMLDKRSNKGIEPDMACSMIQRLDNDGYTVGTLHADNGATTQSRLHRICVYNTESKECKIYKLRLVLDMQIALAKAVDEEIFEDMKASTYYSVMLDESTDRTTEKNFNIIRTLHKIKYVCRFLSVLELSGGTAVAIFTAVKTLFDIYDLDFSKCISISTDGASVMTGMRSGVTITFSEQNFFIIKTHSIAHRLPSESSQAANSINYLKKKQGSLNEVYKYY</sequence>
<dbReference type="Proteomes" id="UP000683360">
    <property type="component" value="Unassembled WGS sequence"/>
</dbReference>